<evidence type="ECO:0000313" key="1">
    <source>
        <dbReference type="EMBL" id="PTX58000.1"/>
    </source>
</evidence>
<dbReference type="EMBL" id="QBKS01000001">
    <property type="protein sequence ID" value="PTX58000.1"/>
    <property type="molecule type" value="Genomic_DNA"/>
</dbReference>
<name>A0A2T6BPJ2_9RHOB</name>
<protein>
    <submittedName>
        <fullName evidence="1">dTDP-4-dehydrorhamnose reductase</fullName>
    </submittedName>
</protein>
<dbReference type="Gene3D" id="3.40.50.720">
    <property type="entry name" value="NAD(P)-binding Rossmann-like Domain"/>
    <property type="match status" value="1"/>
</dbReference>
<gene>
    <name evidence="1" type="ORF">C8N43_2675</name>
</gene>
<dbReference type="Proteomes" id="UP000243978">
    <property type="component" value="Unassembled WGS sequence"/>
</dbReference>
<sequence>MPKTVLILGANGRFGRNAQSAFSWANWNVATFDRATESLPDAAWGADVIVNAWNPAYPNWAKVVPKLTRQVIATARDTGATVLLPGNVYPYGPDMPAQLSETTPHAAPQGLGKIKAEMEAAYRDAGVRTIILRAGDFIDTEASGNWFDKIITAKLEKGIVTYPGDLDTPHAWAFLHDVADAAVALAEQADSLPRFAEVQFDGFTLTGRELHAALEQATGRALKLQQMSWLPLTLARPFWPMAKYLQEMRYLWNTPHGLCGERLRELAPELQPTPLIEALAASVPDQIDPDRMVPRTSLRKRRPFNLCTCNSKTA</sequence>
<dbReference type="RefSeq" id="WP_211308587.1">
    <property type="nucleotide sequence ID" value="NZ_QBKS01000001.1"/>
</dbReference>
<reference evidence="1 2" key="1">
    <citation type="submission" date="2018-04" db="EMBL/GenBank/DDBJ databases">
        <title>Genomic Encyclopedia of Archaeal and Bacterial Type Strains, Phase II (KMG-II): from individual species to whole genera.</title>
        <authorList>
            <person name="Goeker M."/>
        </authorList>
    </citation>
    <scope>NUCLEOTIDE SEQUENCE [LARGE SCALE GENOMIC DNA]</scope>
    <source>
        <strain evidence="1 2">DSM 100977</strain>
    </source>
</reference>
<keyword evidence="2" id="KW-1185">Reference proteome</keyword>
<organism evidence="1 2">
    <name type="scientific">Litoreibacter ponti</name>
    <dbReference type="NCBI Taxonomy" id="1510457"/>
    <lineage>
        <taxon>Bacteria</taxon>
        <taxon>Pseudomonadati</taxon>
        <taxon>Pseudomonadota</taxon>
        <taxon>Alphaproteobacteria</taxon>
        <taxon>Rhodobacterales</taxon>
        <taxon>Roseobacteraceae</taxon>
        <taxon>Litoreibacter</taxon>
    </lineage>
</organism>
<evidence type="ECO:0000313" key="2">
    <source>
        <dbReference type="Proteomes" id="UP000243978"/>
    </source>
</evidence>
<dbReference type="InterPro" id="IPR036291">
    <property type="entry name" value="NAD(P)-bd_dom_sf"/>
</dbReference>
<accession>A0A2T6BPJ2</accession>
<dbReference type="AlphaFoldDB" id="A0A2T6BPJ2"/>
<proteinExistence type="predicted"/>
<dbReference type="SUPFAM" id="SSF51735">
    <property type="entry name" value="NAD(P)-binding Rossmann-fold domains"/>
    <property type="match status" value="1"/>
</dbReference>
<comment type="caution">
    <text evidence="1">The sequence shown here is derived from an EMBL/GenBank/DDBJ whole genome shotgun (WGS) entry which is preliminary data.</text>
</comment>